<evidence type="ECO:0000313" key="1">
    <source>
        <dbReference type="EMBL" id="KAK2031996.1"/>
    </source>
</evidence>
<dbReference type="SUPFAM" id="SSF48452">
    <property type="entry name" value="TPR-like"/>
    <property type="match status" value="1"/>
</dbReference>
<dbReference type="Pfam" id="PF13424">
    <property type="entry name" value="TPR_12"/>
    <property type="match status" value="1"/>
</dbReference>
<sequence length="160" mass="18084">MSCRLVEAETALVEIIETFAAANGVDDILSFKTGKMLYALGNVYVSQKRFQKGLELHSRCLRQYRATLGDSHHRIGDICHRLADDNLRFGHLAEALVLINQALKVFRNRHQYRQELCRTLYKASQVSRAMGEERQSAEKLQEAVNCAGFWSLVIAVALTS</sequence>
<organism evidence="1 2">
    <name type="scientific">Colletotrichum zoysiae</name>
    <dbReference type="NCBI Taxonomy" id="1216348"/>
    <lineage>
        <taxon>Eukaryota</taxon>
        <taxon>Fungi</taxon>
        <taxon>Dikarya</taxon>
        <taxon>Ascomycota</taxon>
        <taxon>Pezizomycotina</taxon>
        <taxon>Sordariomycetes</taxon>
        <taxon>Hypocreomycetidae</taxon>
        <taxon>Glomerellales</taxon>
        <taxon>Glomerellaceae</taxon>
        <taxon>Colletotrichum</taxon>
        <taxon>Colletotrichum graminicola species complex</taxon>
    </lineage>
</organism>
<keyword evidence="2" id="KW-1185">Reference proteome</keyword>
<dbReference type="EMBL" id="MU842835">
    <property type="protein sequence ID" value="KAK2031996.1"/>
    <property type="molecule type" value="Genomic_DNA"/>
</dbReference>
<proteinExistence type="predicted"/>
<name>A0AAD9HMR8_9PEZI</name>
<evidence type="ECO:0000313" key="2">
    <source>
        <dbReference type="Proteomes" id="UP001232148"/>
    </source>
</evidence>
<dbReference type="Gene3D" id="1.25.40.10">
    <property type="entry name" value="Tetratricopeptide repeat domain"/>
    <property type="match status" value="1"/>
</dbReference>
<gene>
    <name evidence="1" type="ORF">LX32DRAFT_691265</name>
</gene>
<dbReference type="InterPro" id="IPR011990">
    <property type="entry name" value="TPR-like_helical_dom_sf"/>
</dbReference>
<accession>A0AAD9HMR8</accession>
<reference evidence="1" key="1">
    <citation type="submission" date="2021-06" db="EMBL/GenBank/DDBJ databases">
        <title>Comparative genomics, transcriptomics and evolutionary studies reveal genomic signatures of adaptation to plant cell wall in hemibiotrophic fungi.</title>
        <authorList>
            <consortium name="DOE Joint Genome Institute"/>
            <person name="Baroncelli R."/>
            <person name="Diaz J.F."/>
            <person name="Benocci T."/>
            <person name="Peng M."/>
            <person name="Battaglia E."/>
            <person name="Haridas S."/>
            <person name="Andreopoulos W."/>
            <person name="Labutti K."/>
            <person name="Pangilinan J."/>
            <person name="Floch G.L."/>
            <person name="Makela M.R."/>
            <person name="Henrissat B."/>
            <person name="Grigoriev I.V."/>
            <person name="Crouch J.A."/>
            <person name="De Vries R.P."/>
            <person name="Sukno S.A."/>
            <person name="Thon M.R."/>
        </authorList>
    </citation>
    <scope>NUCLEOTIDE SEQUENCE</scope>
    <source>
        <strain evidence="1">MAFF235873</strain>
    </source>
</reference>
<protein>
    <recommendedName>
        <fullName evidence="3">Kinesin light chain</fullName>
    </recommendedName>
</protein>
<comment type="caution">
    <text evidence="1">The sequence shown here is derived from an EMBL/GenBank/DDBJ whole genome shotgun (WGS) entry which is preliminary data.</text>
</comment>
<dbReference type="Proteomes" id="UP001232148">
    <property type="component" value="Unassembled WGS sequence"/>
</dbReference>
<dbReference type="AlphaFoldDB" id="A0AAD9HMR8"/>
<evidence type="ECO:0008006" key="3">
    <source>
        <dbReference type="Google" id="ProtNLM"/>
    </source>
</evidence>